<name>M5GEH2_DACPD</name>
<sequence>MSKVELYVYDLSSGMARSLSLQLTGRQIDGIWHTSVVVFGKEVFYGQGISVVSPGTSHHGRPLQILDMGLTHLDEGTFQEYIDELSSHYTADKYHLLEFNCNSFTNDVVGFLTGGSIPGFIKDLPADFLNTPLGAALRPTIDSMFRGPPTAPPTPGPSLPSGTSPSPSSSPLASLVSRPPPVPETATLTAPLQLATNPSSLRSLLNSHKAATVLFTAPATCAPCRVIDPFFSELAQLRTAEGLAYVKVDLDVGLGRAAAQEWGVSATPTVMCFLKGKKRGEVRGANVREIRTQVDLLICELYPPHPHTRQDLPAIQGISLSPILFSQIPKLDSALSKFLSFVNAASASEGDKKRYQFLFRQVLLLLEPQAKLPPAQLRSTLQAWSAATVDLAALLPEGELFPLADFWRLAVLSSPVAHALSGNIEGIKSLLSLAYYSGASTPRPYLLTTLRLCANLFAYPDLARLVFPSEGEKQDLVSFLVCTLLSDDAGIRTATASVTFNLGALHQQAVRQALEKHTRPPSEDWIIEVVSALIEALSRETSSEEVVHRLVASLALFVFRAPGWEELRELLQVLQAQEVLLDKLLPGGCGEIGVRQKSVQVLVKELAGLCA</sequence>
<evidence type="ECO:0000259" key="7">
    <source>
        <dbReference type="PROSITE" id="PS51858"/>
    </source>
</evidence>
<dbReference type="Gene3D" id="3.90.1720.30">
    <property type="entry name" value="PPPDE domains"/>
    <property type="match status" value="1"/>
</dbReference>
<dbReference type="PANTHER" id="PTHR12378:SF7">
    <property type="entry name" value="DESUMOYLATING ISOPEPTIDASE 1"/>
    <property type="match status" value="1"/>
</dbReference>
<dbReference type="RefSeq" id="XP_040630142.1">
    <property type="nucleotide sequence ID" value="XM_040776316.1"/>
</dbReference>
<reference evidence="8 9" key="1">
    <citation type="journal article" date="2012" name="Science">
        <title>The Paleozoic origin of enzymatic lignin decomposition reconstructed from 31 fungal genomes.</title>
        <authorList>
            <person name="Floudas D."/>
            <person name="Binder M."/>
            <person name="Riley R."/>
            <person name="Barry K."/>
            <person name="Blanchette R.A."/>
            <person name="Henrissat B."/>
            <person name="Martinez A.T."/>
            <person name="Otillar R."/>
            <person name="Spatafora J.W."/>
            <person name="Yadav J.S."/>
            <person name="Aerts A."/>
            <person name="Benoit I."/>
            <person name="Boyd A."/>
            <person name="Carlson A."/>
            <person name="Copeland A."/>
            <person name="Coutinho P.M."/>
            <person name="de Vries R.P."/>
            <person name="Ferreira P."/>
            <person name="Findley K."/>
            <person name="Foster B."/>
            <person name="Gaskell J."/>
            <person name="Glotzer D."/>
            <person name="Gorecki P."/>
            <person name="Heitman J."/>
            <person name="Hesse C."/>
            <person name="Hori C."/>
            <person name="Igarashi K."/>
            <person name="Jurgens J.A."/>
            <person name="Kallen N."/>
            <person name="Kersten P."/>
            <person name="Kohler A."/>
            <person name="Kuees U."/>
            <person name="Kumar T.K.A."/>
            <person name="Kuo A."/>
            <person name="LaButti K."/>
            <person name="Larrondo L.F."/>
            <person name="Lindquist E."/>
            <person name="Ling A."/>
            <person name="Lombard V."/>
            <person name="Lucas S."/>
            <person name="Lundell T."/>
            <person name="Martin R."/>
            <person name="McLaughlin D.J."/>
            <person name="Morgenstern I."/>
            <person name="Morin E."/>
            <person name="Murat C."/>
            <person name="Nagy L.G."/>
            <person name="Nolan M."/>
            <person name="Ohm R.A."/>
            <person name="Patyshakuliyeva A."/>
            <person name="Rokas A."/>
            <person name="Ruiz-Duenas F.J."/>
            <person name="Sabat G."/>
            <person name="Salamov A."/>
            <person name="Samejima M."/>
            <person name="Schmutz J."/>
            <person name="Slot J.C."/>
            <person name="St John F."/>
            <person name="Stenlid J."/>
            <person name="Sun H."/>
            <person name="Sun S."/>
            <person name="Syed K."/>
            <person name="Tsang A."/>
            <person name="Wiebenga A."/>
            <person name="Young D."/>
            <person name="Pisabarro A."/>
            <person name="Eastwood D.C."/>
            <person name="Martin F."/>
            <person name="Cullen D."/>
            <person name="Grigoriev I.V."/>
            <person name="Hibbett D.S."/>
        </authorList>
    </citation>
    <scope>NUCLEOTIDE SEQUENCE [LARGE SCALE GENOMIC DNA]</scope>
    <source>
        <strain evidence="8 9">DJM-731 SS1</strain>
    </source>
</reference>
<dbReference type="STRING" id="1858805.M5GEH2"/>
<feature type="domain" description="PUL" evidence="6">
    <location>
        <begin position="316"/>
        <end position="609"/>
    </location>
</feature>
<dbReference type="Gene3D" id="3.40.30.10">
    <property type="entry name" value="Glutaredoxin"/>
    <property type="match status" value="1"/>
</dbReference>
<feature type="compositionally biased region" description="Low complexity" evidence="4">
    <location>
        <begin position="159"/>
        <end position="177"/>
    </location>
</feature>
<dbReference type="Pfam" id="PF08324">
    <property type="entry name" value="PUL"/>
    <property type="match status" value="1"/>
</dbReference>
<dbReference type="Proteomes" id="UP000030653">
    <property type="component" value="Unassembled WGS sequence"/>
</dbReference>
<feature type="domain" description="Thioredoxin" evidence="5">
    <location>
        <begin position="174"/>
        <end position="299"/>
    </location>
</feature>
<feature type="compositionally biased region" description="Pro residues" evidence="4">
    <location>
        <begin position="149"/>
        <end position="158"/>
    </location>
</feature>
<keyword evidence="3" id="KW-0378">Hydrolase</keyword>
<keyword evidence="2" id="KW-0645">Protease</keyword>
<dbReference type="OMA" id="VTLQMAC"/>
<dbReference type="CDD" id="cd02947">
    <property type="entry name" value="TRX_family"/>
    <property type="match status" value="1"/>
</dbReference>
<evidence type="ECO:0000256" key="3">
    <source>
        <dbReference type="ARBA" id="ARBA00022801"/>
    </source>
</evidence>
<dbReference type="GeneID" id="63691378"/>
<keyword evidence="9" id="KW-1185">Reference proteome</keyword>
<dbReference type="AlphaFoldDB" id="M5GEH2"/>
<dbReference type="PANTHER" id="PTHR12378">
    <property type="entry name" value="DESUMOYLATING ISOPEPTIDASE"/>
    <property type="match status" value="1"/>
</dbReference>
<dbReference type="InterPro" id="IPR013535">
    <property type="entry name" value="PUL_dom"/>
</dbReference>
<evidence type="ECO:0000259" key="5">
    <source>
        <dbReference type="PROSITE" id="PS51352"/>
    </source>
</evidence>
<dbReference type="InterPro" id="IPR013766">
    <property type="entry name" value="Thioredoxin_domain"/>
</dbReference>
<dbReference type="Gene3D" id="1.25.10.10">
    <property type="entry name" value="Leucine-rich Repeat Variant"/>
    <property type="match status" value="1"/>
</dbReference>
<evidence type="ECO:0000256" key="1">
    <source>
        <dbReference type="ARBA" id="ARBA00008140"/>
    </source>
</evidence>
<protein>
    <submittedName>
        <fullName evidence="8">DUF862-domain-containing protein</fullName>
    </submittedName>
</protein>
<dbReference type="EMBL" id="JH795860">
    <property type="protein sequence ID" value="EJU03248.1"/>
    <property type="molecule type" value="Genomic_DNA"/>
</dbReference>
<proteinExistence type="inferred from homology"/>
<dbReference type="PROSITE" id="PS51858">
    <property type="entry name" value="PPPDE"/>
    <property type="match status" value="1"/>
</dbReference>
<dbReference type="GO" id="GO:0008233">
    <property type="term" value="F:peptidase activity"/>
    <property type="evidence" value="ECO:0007669"/>
    <property type="project" value="UniProtKB-KW"/>
</dbReference>
<dbReference type="PROSITE" id="PS51352">
    <property type="entry name" value="THIOREDOXIN_2"/>
    <property type="match status" value="1"/>
</dbReference>
<dbReference type="PROSITE" id="PS51396">
    <property type="entry name" value="PUL"/>
    <property type="match status" value="1"/>
</dbReference>
<dbReference type="Pfam" id="PF05903">
    <property type="entry name" value="Peptidase_C97"/>
    <property type="match status" value="1"/>
</dbReference>
<evidence type="ECO:0000256" key="2">
    <source>
        <dbReference type="ARBA" id="ARBA00022670"/>
    </source>
</evidence>
<evidence type="ECO:0000259" key="6">
    <source>
        <dbReference type="PROSITE" id="PS51396"/>
    </source>
</evidence>
<dbReference type="InterPro" id="IPR011989">
    <property type="entry name" value="ARM-like"/>
</dbReference>
<dbReference type="InterPro" id="IPR036249">
    <property type="entry name" value="Thioredoxin-like_sf"/>
</dbReference>
<dbReference type="SUPFAM" id="SSF52833">
    <property type="entry name" value="Thioredoxin-like"/>
    <property type="match status" value="1"/>
</dbReference>
<dbReference type="GO" id="GO:0006508">
    <property type="term" value="P:proteolysis"/>
    <property type="evidence" value="ECO:0007669"/>
    <property type="project" value="UniProtKB-KW"/>
</dbReference>
<evidence type="ECO:0000256" key="4">
    <source>
        <dbReference type="SAM" id="MobiDB-lite"/>
    </source>
</evidence>
<feature type="domain" description="PPPDE" evidence="7">
    <location>
        <begin position="2"/>
        <end position="142"/>
    </location>
</feature>
<accession>M5GEH2</accession>
<organism evidence="8 9">
    <name type="scientific">Dacryopinax primogenitus (strain DJM 731)</name>
    <name type="common">Brown rot fungus</name>
    <dbReference type="NCBI Taxonomy" id="1858805"/>
    <lineage>
        <taxon>Eukaryota</taxon>
        <taxon>Fungi</taxon>
        <taxon>Dikarya</taxon>
        <taxon>Basidiomycota</taxon>
        <taxon>Agaricomycotina</taxon>
        <taxon>Dacrymycetes</taxon>
        <taxon>Dacrymycetales</taxon>
        <taxon>Dacrymycetaceae</taxon>
        <taxon>Dacryopinax</taxon>
    </lineage>
</organism>
<feature type="region of interest" description="Disordered" evidence="4">
    <location>
        <begin position="140"/>
        <end position="181"/>
    </location>
</feature>
<evidence type="ECO:0000313" key="9">
    <source>
        <dbReference type="Proteomes" id="UP000030653"/>
    </source>
</evidence>
<dbReference type="HOGENOM" id="CLU_033441_0_0_1"/>
<dbReference type="OrthoDB" id="21221at2759"/>
<dbReference type="InterPro" id="IPR008580">
    <property type="entry name" value="PPPDE_dom"/>
</dbReference>
<dbReference type="InterPro" id="IPR042266">
    <property type="entry name" value="PPPDE_sf"/>
</dbReference>
<comment type="similarity">
    <text evidence="1">Belongs to the DeSI family.</text>
</comment>
<dbReference type="SMART" id="SM01179">
    <property type="entry name" value="DUF862"/>
    <property type="match status" value="1"/>
</dbReference>
<gene>
    <name evidence="8" type="ORF">DACRYDRAFT_78156</name>
</gene>
<dbReference type="Pfam" id="PF00085">
    <property type="entry name" value="Thioredoxin"/>
    <property type="match status" value="1"/>
</dbReference>
<evidence type="ECO:0000313" key="8">
    <source>
        <dbReference type="EMBL" id="EJU03248.1"/>
    </source>
</evidence>
<dbReference type="GO" id="GO:0070646">
    <property type="term" value="P:protein modification by small protein removal"/>
    <property type="evidence" value="ECO:0007669"/>
    <property type="project" value="TreeGrafter"/>
</dbReference>